<evidence type="ECO:0000313" key="2">
    <source>
        <dbReference type="Proteomes" id="UP000281406"/>
    </source>
</evidence>
<name>A0A3N0Z0D8_ANAGA</name>
<dbReference type="OrthoDB" id="5855429at2759"/>
<organism evidence="1 2">
    <name type="scientific">Anabarilius grahami</name>
    <name type="common">Kanglang fish</name>
    <name type="synonym">Barilius grahami</name>
    <dbReference type="NCBI Taxonomy" id="495550"/>
    <lineage>
        <taxon>Eukaryota</taxon>
        <taxon>Metazoa</taxon>
        <taxon>Chordata</taxon>
        <taxon>Craniata</taxon>
        <taxon>Vertebrata</taxon>
        <taxon>Euteleostomi</taxon>
        <taxon>Actinopterygii</taxon>
        <taxon>Neopterygii</taxon>
        <taxon>Teleostei</taxon>
        <taxon>Ostariophysi</taxon>
        <taxon>Cypriniformes</taxon>
        <taxon>Xenocyprididae</taxon>
        <taxon>Xenocypridinae</taxon>
        <taxon>Xenocypridinae incertae sedis</taxon>
        <taxon>Anabarilius</taxon>
    </lineage>
</organism>
<accession>A0A3N0Z0D8</accession>
<dbReference type="Proteomes" id="UP000281406">
    <property type="component" value="Unassembled WGS sequence"/>
</dbReference>
<proteinExistence type="predicted"/>
<keyword evidence="1" id="KW-0401">Integrin</keyword>
<evidence type="ECO:0000313" key="1">
    <source>
        <dbReference type="EMBL" id="ROL51368.1"/>
    </source>
</evidence>
<comment type="caution">
    <text evidence="1">The sequence shown here is derived from an EMBL/GenBank/DDBJ whole genome shotgun (WGS) entry which is preliminary data.</text>
</comment>
<dbReference type="GO" id="GO:0007229">
    <property type="term" value="P:integrin-mediated signaling pathway"/>
    <property type="evidence" value="ECO:0007669"/>
    <property type="project" value="UniProtKB-KW"/>
</dbReference>
<keyword evidence="2" id="KW-1185">Reference proteome</keyword>
<reference evidence="1 2" key="1">
    <citation type="submission" date="2018-10" db="EMBL/GenBank/DDBJ databases">
        <title>Genome assembly for a Yunnan-Guizhou Plateau 3E fish, Anabarilius grahami (Regan), and its evolutionary and genetic applications.</title>
        <authorList>
            <person name="Jiang W."/>
        </authorList>
    </citation>
    <scope>NUCLEOTIDE SEQUENCE [LARGE SCALE GENOMIC DNA]</scope>
    <source>
        <strain evidence="1">AG-KIZ</strain>
        <tissue evidence="1">Muscle</tissue>
    </source>
</reference>
<protein>
    <submittedName>
        <fullName evidence="1">A disintegrin and metalloproteinase with thrombospondin motifs 3</fullName>
    </submittedName>
</protein>
<dbReference type="AlphaFoldDB" id="A0A3N0Z0D8"/>
<gene>
    <name evidence="1" type="ORF">DPX16_22464</name>
</gene>
<sequence length="66" mass="7762">MIRTDSDEYFIEPLERGTQEHEERGRVHVVYRRSAVLQAPSDISLDYHQIGQLLTLLTKENFSFPK</sequence>
<dbReference type="EMBL" id="RJVU01018862">
    <property type="protein sequence ID" value="ROL51368.1"/>
    <property type="molecule type" value="Genomic_DNA"/>
</dbReference>